<reference evidence="2" key="2">
    <citation type="submission" date="2020-05" db="UniProtKB">
        <authorList>
            <consortium name="EnsemblMetazoa"/>
        </authorList>
    </citation>
    <scope>IDENTIFICATION</scope>
    <source>
        <strain evidence="2">IAEA</strain>
    </source>
</reference>
<dbReference type="AlphaFoldDB" id="A0A1B0AIA2"/>
<keyword evidence="1" id="KW-1133">Transmembrane helix</keyword>
<sequence>MPLNGEHIFAAAAIRVLGSSGRPYVTIGYDQLDIIIGTISTLSCILFFLATPMSMSLSFCLFITAIPSTLPSTPGLAWTELSQCNLCDKTHGLYFTLIAVSSNI</sequence>
<dbReference type="Proteomes" id="UP000092445">
    <property type="component" value="Unassembled WGS sequence"/>
</dbReference>
<evidence type="ECO:0000313" key="2">
    <source>
        <dbReference type="EnsemblMetazoa" id="GPAI046661-PA"/>
    </source>
</evidence>
<evidence type="ECO:0000256" key="1">
    <source>
        <dbReference type="SAM" id="Phobius"/>
    </source>
</evidence>
<dbReference type="EnsemblMetazoa" id="GPAI046661-RA">
    <property type="protein sequence ID" value="GPAI046661-PA"/>
    <property type="gene ID" value="GPAI046661"/>
</dbReference>
<evidence type="ECO:0000313" key="3">
    <source>
        <dbReference type="Proteomes" id="UP000092445"/>
    </source>
</evidence>
<keyword evidence="1" id="KW-0812">Transmembrane</keyword>
<keyword evidence="1" id="KW-0472">Membrane</keyword>
<organism evidence="2 3">
    <name type="scientific">Glossina pallidipes</name>
    <name type="common">Tsetse fly</name>
    <dbReference type="NCBI Taxonomy" id="7398"/>
    <lineage>
        <taxon>Eukaryota</taxon>
        <taxon>Metazoa</taxon>
        <taxon>Ecdysozoa</taxon>
        <taxon>Arthropoda</taxon>
        <taxon>Hexapoda</taxon>
        <taxon>Insecta</taxon>
        <taxon>Pterygota</taxon>
        <taxon>Neoptera</taxon>
        <taxon>Endopterygota</taxon>
        <taxon>Diptera</taxon>
        <taxon>Brachycera</taxon>
        <taxon>Muscomorpha</taxon>
        <taxon>Hippoboscoidea</taxon>
        <taxon>Glossinidae</taxon>
        <taxon>Glossina</taxon>
    </lineage>
</organism>
<name>A0A1B0AIA2_GLOPL</name>
<keyword evidence="3" id="KW-1185">Reference proteome</keyword>
<protein>
    <submittedName>
        <fullName evidence="2">Uncharacterized protein</fullName>
    </submittedName>
</protein>
<reference evidence="3" key="1">
    <citation type="submission" date="2014-03" db="EMBL/GenBank/DDBJ databases">
        <authorList>
            <person name="Aksoy S."/>
            <person name="Warren W."/>
            <person name="Wilson R.K."/>
        </authorList>
    </citation>
    <scope>NUCLEOTIDE SEQUENCE [LARGE SCALE GENOMIC DNA]</scope>
    <source>
        <strain evidence="3">IAEA</strain>
    </source>
</reference>
<proteinExistence type="predicted"/>
<dbReference type="VEuPathDB" id="VectorBase:GPAI046661"/>
<feature type="transmembrane region" description="Helical" evidence="1">
    <location>
        <begin position="34"/>
        <end position="63"/>
    </location>
</feature>
<accession>A0A1B0AIA2</accession>